<accession>A0ABP0D3T6</accession>
<evidence type="ECO:0000259" key="12">
    <source>
        <dbReference type="PROSITE" id="PS51363"/>
    </source>
</evidence>
<dbReference type="InterPro" id="IPR044123">
    <property type="entry name" value="W2_eIF2B_epsilon"/>
</dbReference>
<dbReference type="InterPro" id="IPR005835">
    <property type="entry name" value="NTP_transferase_dom"/>
</dbReference>
<feature type="region of interest" description="Disordered" evidence="11">
    <location>
        <begin position="840"/>
        <end position="862"/>
    </location>
</feature>
<keyword evidence="5 13" id="KW-0648">Protein biosynthesis</keyword>
<dbReference type="SUPFAM" id="SSF48371">
    <property type="entry name" value="ARM repeat"/>
    <property type="match status" value="1"/>
</dbReference>
<dbReference type="InterPro" id="IPR056764">
    <property type="entry name" value="LbH_EIF2B3/5"/>
</dbReference>
<dbReference type="PROSITE" id="PS51363">
    <property type="entry name" value="W2"/>
    <property type="match status" value="1"/>
</dbReference>
<dbReference type="CDD" id="cd11558">
    <property type="entry name" value="W2_eIF2B_epsilon"/>
    <property type="match status" value="1"/>
</dbReference>
<dbReference type="InterPro" id="IPR035543">
    <property type="entry name" value="eIF-2B_epsilon_N"/>
</dbReference>
<evidence type="ECO:0000256" key="10">
    <source>
        <dbReference type="ARBA" id="ARBA00046432"/>
    </source>
</evidence>
<keyword evidence="4" id="KW-0963">Cytoplasm</keyword>
<protein>
    <recommendedName>
        <fullName evidence="3">Mannose-1-phosphate guanyltransferase</fullName>
    </recommendedName>
    <alternativeName>
        <fullName evidence="7">GDP-mannose pyrophosphorylase</fullName>
    </alternativeName>
    <alternativeName>
        <fullName evidence="6">GTP-mannose-1-phosphate guanylyltransferase</fullName>
    </alternativeName>
    <alternativeName>
        <fullName evidence="8">Translation initiation factor eIF2B subunit epsilon</fullName>
    </alternativeName>
    <alternativeName>
        <fullName evidence="9">eIF2B GDP-GTP exchange factor subunit epsilon</fullName>
    </alternativeName>
</protein>
<feature type="region of interest" description="Disordered" evidence="11">
    <location>
        <begin position="1"/>
        <end position="25"/>
    </location>
</feature>
<dbReference type="SMART" id="SM00515">
    <property type="entry name" value="eIF5C"/>
    <property type="match status" value="1"/>
</dbReference>
<comment type="similarity">
    <text evidence="2">Belongs to the eIF-2B gamma/epsilon subunits family.</text>
</comment>
<keyword evidence="5 13" id="KW-0396">Initiation factor</keyword>
<dbReference type="PANTHER" id="PTHR45887:SF1">
    <property type="entry name" value="TRANSLATION INITIATION FACTOR EIF-2B SUBUNIT EPSILON"/>
    <property type="match status" value="1"/>
</dbReference>
<dbReference type="Pfam" id="PF02020">
    <property type="entry name" value="W2"/>
    <property type="match status" value="1"/>
</dbReference>
<feature type="compositionally biased region" description="Acidic residues" evidence="11">
    <location>
        <begin position="842"/>
        <end position="862"/>
    </location>
</feature>
<dbReference type="SUPFAM" id="SSF53448">
    <property type="entry name" value="Nucleotide-diphospho-sugar transferases"/>
    <property type="match status" value="1"/>
</dbReference>
<comment type="caution">
    <text evidence="13">The sequence shown here is derived from an EMBL/GenBank/DDBJ whole genome shotgun (WGS) entry which is preliminary data.</text>
</comment>
<gene>
    <name evidence="13" type="primary">GCD6</name>
    <name evidence="13" type="ORF">SEPCBS57363_000271</name>
</gene>
<feature type="compositionally biased region" description="Acidic residues" evidence="11">
    <location>
        <begin position="565"/>
        <end position="578"/>
    </location>
</feature>
<feature type="compositionally biased region" description="Basic residues" evidence="11">
    <location>
        <begin position="1"/>
        <end position="15"/>
    </location>
</feature>
<evidence type="ECO:0000256" key="8">
    <source>
        <dbReference type="ARBA" id="ARBA00044144"/>
    </source>
</evidence>
<feature type="domain" description="W2" evidence="12">
    <location>
        <begin position="640"/>
        <end position="849"/>
    </location>
</feature>
<dbReference type="Gene3D" id="1.25.40.180">
    <property type="match status" value="1"/>
</dbReference>
<dbReference type="InterPro" id="IPR051956">
    <property type="entry name" value="eIF2B_epsilon"/>
</dbReference>
<dbReference type="Proteomes" id="UP001642501">
    <property type="component" value="Unassembled WGS sequence"/>
</dbReference>
<dbReference type="Pfam" id="PF00483">
    <property type="entry name" value="NTP_transferase"/>
    <property type="match status" value="1"/>
</dbReference>
<dbReference type="InterPro" id="IPR016024">
    <property type="entry name" value="ARM-type_fold"/>
</dbReference>
<comment type="subcellular location">
    <subcellularLocation>
        <location evidence="1">Cytoplasm</location>
        <location evidence="1">Cytosol</location>
    </subcellularLocation>
</comment>
<dbReference type="InterPro" id="IPR003307">
    <property type="entry name" value="W2_domain"/>
</dbReference>
<evidence type="ECO:0000256" key="2">
    <source>
        <dbReference type="ARBA" id="ARBA00007878"/>
    </source>
</evidence>
<evidence type="ECO:0000256" key="3">
    <source>
        <dbReference type="ARBA" id="ARBA00018601"/>
    </source>
</evidence>
<evidence type="ECO:0000256" key="1">
    <source>
        <dbReference type="ARBA" id="ARBA00004514"/>
    </source>
</evidence>
<evidence type="ECO:0000313" key="14">
    <source>
        <dbReference type="Proteomes" id="UP001642501"/>
    </source>
</evidence>
<feature type="region of interest" description="Disordered" evidence="11">
    <location>
        <begin position="565"/>
        <end position="608"/>
    </location>
</feature>
<sequence>MSQVKKKGAGPRGKKAGSNGPADDKGEDILQAVILADSFQDRFKPLTTDRPRCLLPLANTPLIEYTLEYLAMNGVQEVFLYCSAFADQIEAYLAISPRWSPASKANPFQSLDIIRVAQASSLGDFLRDLDKRGIIAGDFVLVHGDLVSNVPLDPILARHRARREANRDAVMTLVLREGSGSDHHTRAHGIEPLFVLDAASGRCLQYDEMTPLHRRTDRFLDIDPAFLEKNADITIRADLIDCSIDICTPDVLALWTESFDCELPRKNFLHNVLKDWELNGKLIYTDIITDVPSPIQTQTQQLSSSSSSSSSSPSSAFTGSYAARVNSLQMYDAVSRDILGRWTYPMVPDTNLLPGHSYASIRRRAGRSVGAGVGVSAERSVTIDPSAILSRAVIGLHTTMSANSVVLGSTIGRRCSIGRNVRIENCYLWDDVIVGDNTVLTKSILASNVSIGSGCVVPAGSVLSSGVSVGDNIQLTGAAGSPVVLSALKSNGSPAVDDAAVVGPSGKGAAYTYSTHIEEEDDDDDDDSEAVSAESLQRSLIYSTAHLNLSTSSISSFESDGDFENDSDAVFDDNEKEDDVGKNSLLGASNAGGERGQRSRLPSFASLDGTRFSTSDGLAGRFGASGPGGTAGSFGADGVSNVSSSFHTDAVNGLLDALRDETSGDFESARLEFMGLRLSTDASDGAVRRAVAASFARRACELAAPVGTPGDQGQGLDASKAAERAVKSKTGAARFVRDVGVGNGTADEQVGFVLALQRTLVGMRIREEKENGSTIEGLAAPGTLLAALLQQLYDSDVLDEDGILAWWADGRAAEGGSGASGDSSMAGARERCRVLVEWLETASEDDSDEADDDEEESDGDSD</sequence>
<evidence type="ECO:0000256" key="11">
    <source>
        <dbReference type="SAM" id="MobiDB-lite"/>
    </source>
</evidence>
<keyword evidence="14" id="KW-1185">Reference proteome</keyword>
<dbReference type="Gene3D" id="2.160.10.10">
    <property type="entry name" value="Hexapeptide repeat proteins"/>
    <property type="match status" value="1"/>
</dbReference>
<evidence type="ECO:0000256" key="6">
    <source>
        <dbReference type="ARBA" id="ARBA00030179"/>
    </source>
</evidence>
<dbReference type="CDD" id="cd04197">
    <property type="entry name" value="eIF-2B_epsilon_N"/>
    <property type="match status" value="1"/>
</dbReference>
<reference evidence="13 14" key="1">
    <citation type="submission" date="2024-01" db="EMBL/GenBank/DDBJ databases">
        <authorList>
            <person name="Allen C."/>
            <person name="Tagirdzhanova G."/>
        </authorList>
    </citation>
    <scope>NUCLEOTIDE SEQUENCE [LARGE SCALE GENOMIC DNA]</scope>
    <source>
        <strain evidence="13 14">CBS 573.63</strain>
    </source>
</reference>
<evidence type="ECO:0000313" key="13">
    <source>
        <dbReference type="EMBL" id="CAK7262881.1"/>
    </source>
</evidence>
<dbReference type="EMBL" id="CAWUOM010000002">
    <property type="protein sequence ID" value="CAK7262881.1"/>
    <property type="molecule type" value="Genomic_DNA"/>
</dbReference>
<comment type="subunit">
    <text evidence="10">Component of the translation initiation factor 2B (eIF2B) complex which is a heterodecamer of two sets of five different subunits: alpha, beta, gamma, delta and epsilon. Subunits alpha, beta and delta comprise a regulatory subcomplex and subunits epsilon and gamma comprise a catalytic subcomplex. Within the complex, the hexameric regulatory complex resides at the center, with the two heterodimeric catalytic subcomplexes bound on opposite sides.</text>
</comment>
<dbReference type="Gene3D" id="3.90.550.10">
    <property type="entry name" value="Spore Coat Polysaccharide Biosynthesis Protein SpsA, Chain A"/>
    <property type="match status" value="1"/>
</dbReference>
<dbReference type="Pfam" id="PF25084">
    <property type="entry name" value="LbH_EIF2B"/>
    <property type="match status" value="1"/>
</dbReference>
<dbReference type="InterPro" id="IPR029044">
    <property type="entry name" value="Nucleotide-diphossugar_trans"/>
</dbReference>
<evidence type="ECO:0000256" key="9">
    <source>
        <dbReference type="ARBA" id="ARBA00044345"/>
    </source>
</evidence>
<organism evidence="13 14">
    <name type="scientific">Sporothrix epigloea</name>
    <dbReference type="NCBI Taxonomy" id="1892477"/>
    <lineage>
        <taxon>Eukaryota</taxon>
        <taxon>Fungi</taxon>
        <taxon>Dikarya</taxon>
        <taxon>Ascomycota</taxon>
        <taxon>Pezizomycotina</taxon>
        <taxon>Sordariomycetes</taxon>
        <taxon>Sordariomycetidae</taxon>
        <taxon>Ophiostomatales</taxon>
        <taxon>Ophiostomataceae</taxon>
        <taxon>Sporothrix</taxon>
    </lineage>
</organism>
<evidence type="ECO:0000256" key="4">
    <source>
        <dbReference type="ARBA" id="ARBA00022490"/>
    </source>
</evidence>
<proteinExistence type="inferred from homology"/>
<evidence type="ECO:0000256" key="7">
    <source>
        <dbReference type="ARBA" id="ARBA00031190"/>
    </source>
</evidence>
<evidence type="ECO:0000256" key="5">
    <source>
        <dbReference type="ARBA" id="ARBA00022540"/>
    </source>
</evidence>
<name>A0ABP0D3T6_9PEZI</name>
<dbReference type="PANTHER" id="PTHR45887">
    <property type="entry name" value="TRANSLATION INITIATION FACTOR EIF-2B SUBUNIT EPSILON"/>
    <property type="match status" value="1"/>
</dbReference>
<dbReference type="GO" id="GO:0003743">
    <property type="term" value="F:translation initiation factor activity"/>
    <property type="evidence" value="ECO:0007669"/>
    <property type="project" value="UniProtKB-KW"/>
</dbReference>